<comment type="caution">
    <text evidence="5">The sequence shown here is derived from an EMBL/GenBank/DDBJ whole genome shotgun (WGS) entry which is preliminary data.</text>
</comment>
<dbReference type="InterPro" id="IPR050168">
    <property type="entry name" value="AAA_ATPase_domain"/>
</dbReference>
<dbReference type="InterPro" id="IPR003960">
    <property type="entry name" value="ATPase_AAA_CS"/>
</dbReference>
<evidence type="ECO:0000256" key="2">
    <source>
        <dbReference type="ARBA" id="ARBA00022840"/>
    </source>
</evidence>
<evidence type="ECO:0000256" key="3">
    <source>
        <dbReference type="SAM" id="MobiDB-lite"/>
    </source>
</evidence>
<dbReference type="CDD" id="cd19511">
    <property type="entry name" value="RecA-like_CDC48_r2-like"/>
    <property type="match status" value="1"/>
</dbReference>
<dbReference type="GO" id="GO:0005524">
    <property type="term" value="F:ATP binding"/>
    <property type="evidence" value="ECO:0007669"/>
    <property type="project" value="UniProtKB-KW"/>
</dbReference>
<dbReference type="GO" id="GO:0005737">
    <property type="term" value="C:cytoplasm"/>
    <property type="evidence" value="ECO:0007669"/>
    <property type="project" value="TreeGrafter"/>
</dbReference>
<dbReference type="FunFam" id="3.40.50.300:FF:000661">
    <property type="entry name" value="calmodulin-interacting protein 111 isoform X1"/>
    <property type="match status" value="1"/>
</dbReference>
<dbReference type="Proteomes" id="UP000193642">
    <property type="component" value="Unassembled WGS sequence"/>
</dbReference>
<proteinExistence type="predicted"/>
<evidence type="ECO:0000313" key="6">
    <source>
        <dbReference type="Proteomes" id="UP000193642"/>
    </source>
</evidence>
<feature type="region of interest" description="Disordered" evidence="3">
    <location>
        <begin position="1"/>
        <end position="27"/>
    </location>
</feature>
<dbReference type="PROSITE" id="PS00674">
    <property type="entry name" value="AAA"/>
    <property type="match status" value="2"/>
</dbReference>
<feature type="domain" description="AAA+ ATPase" evidence="4">
    <location>
        <begin position="243"/>
        <end position="383"/>
    </location>
</feature>
<dbReference type="GO" id="GO:0016887">
    <property type="term" value="F:ATP hydrolysis activity"/>
    <property type="evidence" value="ECO:0007669"/>
    <property type="project" value="InterPro"/>
</dbReference>
<protein>
    <submittedName>
        <fullName evidence="5">AAA-domain-containing protein</fullName>
    </submittedName>
</protein>
<feature type="compositionally biased region" description="Basic residues" evidence="3">
    <location>
        <begin position="1"/>
        <end position="10"/>
    </location>
</feature>
<dbReference type="Gene3D" id="3.40.50.300">
    <property type="entry name" value="P-loop containing nucleotide triphosphate hydrolases"/>
    <property type="match status" value="2"/>
</dbReference>
<gene>
    <name evidence="5" type="ORF">BCR33DRAFT_757974</name>
</gene>
<sequence>MSSTPTKKKATPSPNSGSKAKAKAKASPVHVQVQVQVRPIKSDFEINEFAVVSQQTETIKTGFRAFVSAADALCFRVFAGDFVRIGSKTGEVWIGLGQDRGNVVCVQVESLVLRPTTQGLDSLWIDESLQLLAKEYLRDMKYVEADGLVEFPYNGISRQFRVESITLHDHSSPISEINAESTMLKVLPYATESGSQQKKKWGAHEKVSYDSIGGLKKQMDIVRKLVEVPLLDPQRFARYGIRPPRGVLLYGPPGTGKTLIARAVASETGAHVIIINGPEIISKFYGETEERLRSIFQEAQENAPSLIFIDEIDSLCPKRDDNATDLEKRIVATLLTLLDGTDSKTNTADGVVVLAATNRPNSLDDALRRPGRFDREVEIGIPDASDRTAILTALLRNTPHSLTESEVSGIAGAAHGYVGADLAGVVREAGMRCLKRVTTVGGDVAITVQDLEAGLGVVKPSSMREVSLEVPNEDVKQRIREAVEWPLKHPEAFERFKIRPPKGILIKTLMAKALATEAGLNFLAVKGPELFSKWVGESEKAIRDIFKKARAASPSVIFFDEIDAIAVRRGNDNGSVSDRVLSQLLNEMDGIEALVNVTVIAATNRPDILDSALLRPGRMDRILYVSPPDYESRLKIFTIKTEKMACAEDVDCSELARLTEGYSGAEVVSVCQEAAMYAMEEDVNIEAVSRRHFVDAIGGVTPRITKEMIDFYDRFRQQSGLRSI</sequence>
<dbReference type="EMBL" id="MCGO01000020">
    <property type="protein sequence ID" value="ORY45099.1"/>
    <property type="molecule type" value="Genomic_DNA"/>
</dbReference>
<keyword evidence="6" id="KW-1185">Reference proteome</keyword>
<organism evidence="5 6">
    <name type="scientific">Rhizoclosmatium globosum</name>
    <dbReference type="NCBI Taxonomy" id="329046"/>
    <lineage>
        <taxon>Eukaryota</taxon>
        <taxon>Fungi</taxon>
        <taxon>Fungi incertae sedis</taxon>
        <taxon>Chytridiomycota</taxon>
        <taxon>Chytridiomycota incertae sedis</taxon>
        <taxon>Chytridiomycetes</taxon>
        <taxon>Chytridiales</taxon>
        <taxon>Chytriomycetaceae</taxon>
        <taxon>Rhizoclosmatium</taxon>
    </lineage>
</organism>
<dbReference type="InterPro" id="IPR003593">
    <property type="entry name" value="AAA+_ATPase"/>
</dbReference>
<dbReference type="SUPFAM" id="SSF52540">
    <property type="entry name" value="P-loop containing nucleoside triphosphate hydrolases"/>
    <property type="match status" value="2"/>
</dbReference>
<dbReference type="SMART" id="SM00382">
    <property type="entry name" value="AAA"/>
    <property type="match status" value="2"/>
</dbReference>
<dbReference type="FunFam" id="3.40.50.300:FF:001985">
    <property type="entry name" value="Chromosome 9, whole genome shotgun sequence"/>
    <property type="match status" value="1"/>
</dbReference>
<name>A0A1Y2CDH4_9FUNG</name>
<keyword evidence="1" id="KW-0547">Nucleotide-binding</keyword>
<dbReference type="CDD" id="cd19503">
    <property type="entry name" value="RecA-like_CDC48_NLV2_r1-like"/>
    <property type="match status" value="1"/>
</dbReference>
<keyword evidence="2" id="KW-0067">ATP-binding</keyword>
<evidence type="ECO:0000313" key="5">
    <source>
        <dbReference type="EMBL" id="ORY45099.1"/>
    </source>
</evidence>
<dbReference type="FunFam" id="1.10.8.60:FF:000038">
    <property type="entry name" value="spermatogenesis-associated protein 5-like protein 1"/>
    <property type="match status" value="1"/>
</dbReference>
<dbReference type="STRING" id="329046.A0A1Y2CDH4"/>
<dbReference type="AlphaFoldDB" id="A0A1Y2CDH4"/>
<reference evidence="5 6" key="1">
    <citation type="submission" date="2016-07" db="EMBL/GenBank/DDBJ databases">
        <title>Pervasive Adenine N6-methylation of Active Genes in Fungi.</title>
        <authorList>
            <consortium name="DOE Joint Genome Institute"/>
            <person name="Mondo S.J."/>
            <person name="Dannebaum R.O."/>
            <person name="Kuo R.C."/>
            <person name="Labutti K."/>
            <person name="Haridas S."/>
            <person name="Kuo A."/>
            <person name="Salamov A."/>
            <person name="Ahrendt S.R."/>
            <person name="Lipzen A."/>
            <person name="Sullivan W."/>
            <person name="Andreopoulos W.B."/>
            <person name="Clum A."/>
            <person name="Lindquist E."/>
            <person name="Daum C."/>
            <person name="Ramamoorthy G.K."/>
            <person name="Gryganskyi A."/>
            <person name="Culley D."/>
            <person name="Magnuson J.K."/>
            <person name="James T.Y."/>
            <person name="O'Malley M.A."/>
            <person name="Stajich J.E."/>
            <person name="Spatafora J.W."/>
            <person name="Visel A."/>
            <person name="Grigoriev I.V."/>
        </authorList>
    </citation>
    <scope>NUCLEOTIDE SEQUENCE [LARGE SCALE GENOMIC DNA]</scope>
    <source>
        <strain evidence="5 6">JEL800</strain>
    </source>
</reference>
<accession>A0A1Y2CDH4</accession>
<evidence type="ECO:0000256" key="1">
    <source>
        <dbReference type="ARBA" id="ARBA00022741"/>
    </source>
</evidence>
<dbReference type="InterPro" id="IPR027417">
    <property type="entry name" value="P-loop_NTPase"/>
</dbReference>
<dbReference type="OrthoDB" id="27435at2759"/>
<dbReference type="Gene3D" id="1.10.8.60">
    <property type="match status" value="2"/>
</dbReference>
<dbReference type="PANTHER" id="PTHR23077">
    <property type="entry name" value="AAA-FAMILY ATPASE"/>
    <property type="match status" value="1"/>
</dbReference>
<dbReference type="InterPro" id="IPR041569">
    <property type="entry name" value="AAA_lid_3"/>
</dbReference>
<dbReference type="InterPro" id="IPR003959">
    <property type="entry name" value="ATPase_AAA_core"/>
</dbReference>
<feature type="domain" description="AAA+ ATPase" evidence="4">
    <location>
        <begin position="501"/>
        <end position="629"/>
    </location>
</feature>
<evidence type="ECO:0000259" key="4">
    <source>
        <dbReference type="SMART" id="SM00382"/>
    </source>
</evidence>
<dbReference type="Pfam" id="PF00004">
    <property type="entry name" value="AAA"/>
    <property type="match status" value="2"/>
</dbReference>
<dbReference type="PANTHER" id="PTHR23077:SF27">
    <property type="entry name" value="ATPASE FAMILY GENE 2 PROTEIN HOMOLOG A"/>
    <property type="match status" value="1"/>
</dbReference>
<dbReference type="Pfam" id="PF17862">
    <property type="entry name" value="AAA_lid_3"/>
    <property type="match status" value="2"/>
</dbReference>